<dbReference type="AlphaFoldDB" id="A0A9W6VWD8"/>
<dbReference type="Proteomes" id="UP001165074">
    <property type="component" value="Unassembled WGS sequence"/>
</dbReference>
<evidence type="ECO:0000313" key="2">
    <source>
        <dbReference type="Proteomes" id="UP001165074"/>
    </source>
</evidence>
<dbReference type="SUPFAM" id="SSF57997">
    <property type="entry name" value="Tropomyosin"/>
    <property type="match status" value="1"/>
</dbReference>
<sequence length="120" mass="13988">MVMAETERKIQQLDHDVTDIYGRLEEIGKWQAEHGKQLTDLQVSLRRFSATQMRYGNRLDELDAGIAGLGDQLKEMRVTQMRHENRFTEIDQRFDAQDEHLASQDRKLDLIMKALDISAN</sequence>
<name>A0A9W6VWD8_9ACTN</name>
<proteinExistence type="predicted"/>
<keyword evidence="2" id="KW-1185">Reference proteome</keyword>
<evidence type="ECO:0008006" key="3">
    <source>
        <dbReference type="Google" id="ProtNLM"/>
    </source>
</evidence>
<organism evidence="1 2">
    <name type="scientific">Actinoallomurus iriomotensis</name>
    <dbReference type="NCBI Taxonomy" id="478107"/>
    <lineage>
        <taxon>Bacteria</taxon>
        <taxon>Bacillati</taxon>
        <taxon>Actinomycetota</taxon>
        <taxon>Actinomycetes</taxon>
        <taxon>Streptosporangiales</taxon>
        <taxon>Thermomonosporaceae</taxon>
        <taxon>Actinoallomurus</taxon>
    </lineage>
</organism>
<accession>A0A9W6VWD8</accession>
<protein>
    <recommendedName>
        <fullName evidence="3">t-SNARE coiled-coil homology domain-containing protein</fullName>
    </recommendedName>
</protein>
<comment type="caution">
    <text evidence="1">The sequence shown here is derived from an EMBL/GenBank/DDBJ whole genome shotgun (WGS) entry which is preliminary data.</text>
</comment>
<gene>
    <name evidence="1" type="ORF">Airi02_056120</name>
</gene>
<dbReference type="Gene3D" id="1.20.5.170">
    <property type="match status" value="1"/>
</dbReference>
<reference evidence="1" key="1">
    <citation type="submission" date="2023-03" db="EMBL/GenBank/DDBJ databases">
        <title>Actinoallomurus iriomotensis NBRC 103684.</title>
        <authorList>
            <person name="Ichikawa N."/>
            <person name="Sato H."/>
            <person name="Tonouchi N."/>
        </authorList>
    </citation>
    <scope>NUCLEOTIDE SEQUENCE</scope>
    <source>
        <strain evidence="1">NBRC 103684</strain>
    </source>
</reference>
<dbReference type="EMBL" id="BSTK01000008">
    <property type="protein sequence ID" value="GLY87683.1"/>
    <property type="molecule type" value="Genomic_DNA"/>
</dbReference>
<evidence type="ECO:0000313" key="1">
    <source>
        <dbReference type="EMBL" id="GLY87683.1"/>
    </source>
</evidence>